<organism evidence="1 2">
    <name type="scientific">Racocetra persica</name>
    <dbReference type="NCBI Taxonomy" id="160502"/>
    <lineage>
        <taxon>Eukaryota</taxon>
        <taxon>Fungi</taxon>
        <taxon>Fungi incertae sedis</taxon>
        <taxon>Mucoromycota</taxon>
        <taxon>Glomeromycotina</taxon>
        <taxon>Glomeromycetes</taxon>
        <taxon>Diversisporales</taxon>
        <taxon>Gigasporaceae</taxon>
        <taxon>Racocetra</taxon>
    </lineage>
</organism>
<keyword evidence="2" id="KW-1185">Reference proteome</keyword>
<gene>
    <name evidence="1" type="ORF">RPERSI_LOCUS31528</name>
</gene>
<feature type="non-terminal residue" evidence="1">
    <location>
        <position position="1"/>
    </location>
</feature>
<accession>A0ACA9SJZ5</accession>
<evidence type="ECO:0000313" key="2">
    <source>
        <dbReference type="Proteomes" id="UP000789920"/>
    </source>
</evidence>
<protein>
    <submittedName>
        <fullName evidence="1">5854_t:CDS:1</fullName>
    </submittedName>
</protein>
<comment type="caution">
    <text evidence="1">The sequence shown here is derived from an EMBL/GenBank/DDBJ whole genome shotgun (WGS) entry which is preliminary data.</text>
</comment>
<dbReference type="Proteomes" id="UP000789920">
    <property type="component" value="Unassembled WGS sequence"/>
</dbReference>
<name>A0ACA9SJZ5_9GLOM</name>
<feature type="non-terminal residue" evidence="1">
    <location>
        <position position="151"/>
    </location>
</feature>
<reference evidence="1" key="1">
    <citation type="submission" date="2021-06" db="EMBL/GenBank/DDBJ databases">
        <authorList>
            <person name="Kallberg Y."/>
            <person name="Tangrot J."/>
            <person name="Rosling A."/>
        </authorList>
    </citation>
    <scope>NUCLEOTIDE SEQUENCE</scope>
    <source>
        <strain evidence="1">MA461A</strain>
    </source>
</reference>
<sequence>AMLLAPTVYLLTPERWKLFVAFLYLPPCDSCEDFWAWRLTIEGNHLSGLKRKAHHGPRPCLPNFSQEFLLFTDALGIALGAILSQKDLQGRERVISYASRSMSSAEHNYSVTEQECLAIVWSMSYFRQYLHATSQMSCSLDFGPEGIYLHR</sequence>
<proteinExistence type="predicted"/>
<evidence type="ECO:0000313" key="1">
    <source>
        <dbReference type="EMBL" id="CAG8840682.1"/>
    </source>
</evidence>
<dbReference type="EMBL" id="CAJVQC010127421">
    <property type="protein sequence ID" value="CAG8840682.1"/>
    <property type="molecule type" value="Genomic_DNA"/>
</dbReference>